<organism evidence="1">
    <name type="scientific">marine metagenome</name>
    <dbReference type="NCBI Taxonomy" id="408172"/>
    <lineage>
        <taxon>unclassified sequences</taxon>
        <taxon>metagenomes</taxon>
        <taxon>ecological metagenomes</taxon>
    </lineage>
</organism>
<name>A0A381NK44_9ZZZZ</name>
<proteinExistence type="predicted"/>
<sequence length="41" mass="4831">MWSKNSSHSKGKKFFFRLLQDLQHGTKFDFMLCPPRARGTT</sequence>
<dbReference type="AlphaFoldDB" id="A0A381NK44"/>
<protein>
    <submittedName>
        <fullName evidence="1">Uncharacterized protein</fullName>
    </submittedName>
</protein>
<gene>
    <name evidence="1" type="ORF">METZ01_LOCUS7593</name>
</gene>
<reference evidence="1" key="1">
    <citation type="submission" date="2018-05" db="EMBL/GenBank/DDBJ databases">
        <authorList>
            <person name="Lanie J.A."/>
            <person name="Ng W.-L."/>
            <person name="Kazmierczak K.M."/>
            <person name="Andrzejewski T.M."/>
            <person name="Davidsen T.M."/>
            <person name="Wayne K.J."/>
            <person name="Tettelin H."/>
            <person name="Glass J.I."/>
            <person name="Rusch D."/>
            <person name="Podicherti R."/>
            <person name="Tsui H.-C.T."/>
            <person name="Winkler M.E."/>
        </authorList>
    </citation>
    <scope>NUCLEOTIDE SEQUENCE</scope>
</reference>
<dbReference type="EMBL" id="UINC01000405">
    <property type="protein sequence ID" value="SUZ54739.1"/>
    <property type="molecule type" value="Genomic_DNA"/>
</dbReference>
<accession>A0A381NK44</accession>
<evidence type="ECO:0000313" key="1">
    <source>
        <dbReference type="EMBL" id="SUZ54739.1"/>
    </source>
</evidence>